<dbReference type="WBParaSite" id="TTAC_0000318901-mRNA-1">
    <property type="protein sequence ID" value="TTAC_0000318901-mRNA-1"/>
    <property type="gene ID" value="TTAC_0000318901"/>
</dbReference>
<accession>A0A0R3WQZ9</accession>
<name>A0A0R3WQZ9_HYDTA</name>
<sequence>GGDRSVIASRSAISSNAAGCGGSGFVCLAWSADGGTLAGLSDRLCSWRLITRPNTSCAVGGSGGGFHQVLDRSRVIRVFDTTDRRNRLFVSCASPGSPYLPSTLIVLEVHSGICFVFDPIEMIAPPTSNTIGDGGSVPVVGVSAPAATLAAAPVTTILSDVTSMLNKS</sequence>
<dbReference type="OrthoDB" id="10438496at2759"/>
<reference evidence="1 2" key="2">
    <citation type="submission" date="2018-11" db="EMBL/GenBank/DDBJ databases">
        <authorList>
            <consortium name="Pathogen Informatics"/>
        </authorList>
    </citation>
    <scope>NUCLEOTIDE SEQUENCE [LARGE SCALE GENOMIC DNA]</scope>
</reference>
<dbReference type="InterPro" id="IPR011044">
    <property type="entry name" value="Quino_amine_DH_bsu"/>
</dbReference>
<protein>
    <submittedName>
        <fullName evidence="3">ANAPC4_WD40 domain-containing protein</fullName>
    </submittedName>
</protein>
<reference evidence="3" key="1">
    <citation type="submission" date="2017-02" db="UniProtKB">
        <authorList>
            <consortium name="WormBaseParasite"/>
        </authorList>
    </citation>
    <scope>IDENTIFICATION</scope>
</reference>
<dbReference type="STRING" id="6205.A0A0R3WQZ9"/>
<dbReference type="EMBL" id="UYWX01002020">
    <property type="protein sequence ID" value="VDM22104.1"/>
    <property type="molecule type" value="Genomic_DNA"/>
</dbReference>
<dbReference type="AlphaFoldDB" id="A0A0R3WQZ9"/>
<dbReference type="SUPFAM" id="SSF50969">
    <property type="entry name" value="YVTN repeat-like/Quinoprotein amine dehydrogenase"/>
    <property type="match status" value="1"/>
</dbReference>
<evidence type="ECO:0000313" key="1">
    <source>
        <dbReference type="EMBL" id="VDM22104.1"/>
    </source>
</evidence>
<evidence type="ECO:0000313" key="2">
    <source>
        <dbReference type="Proteomes" id="UP000274429"/>
    </source>
</evidence>
<proteinExistence type="predicted"/>
<dbReference type="Proteomes" id="UP000274429">
    <property type="component" value="Unassembled WGS sequence"/>
</dbReference>
<gene>
    <name evidence="1" type="ORF">TTAC_LOCUS3174</name>
</gene>
<organism evidence="3">
    <name type="scientific">Hydatigena taeniaeformis</name>
    <name type="common">Feline tapeworm</name>
    <name type="synonym">Taenia taeniaeformis</name>
    <dbReference type="NCBI Taxonomy" id="6205"/>
    <lineage>
        <taxon>Eukaryota</taxon>
        <taxon>Metazoa</taxon>
        <taxon>Spiralia</taxon>
        <taxon>Lophotrochozoa</taxon>
        <taxon>Platyhelminthes</taxon>
        <taxon>Cestoda</taxon>
        <taxon>Eucestoda</taxon>
        <taxon>Cyclophyllidea</taxon>
        <taxon>Taeniidae</taxon>
        <taxon>Hydatigera</taxon>
    </lineage>
</organism>
<evidence type="ECO:0000313" key="3">
    <source>
        <dbReference type="WBParaSite" id="TTAC_0000318901-mRNA-1"/>
    </source>
</evidence>
<keyword evidence="2" id="KW-1185">Reference proteome</keyword>